<dbReference type="InterPro" id="IPR036291">
    <property type="entry name" value="NAD(P)-bd_dom_sf"/>
</dbReference>
<evidence type="ECO:0008006" key="3">
    <source>
        <dbReference type="Google" id="ProtNLM"/>
    </source>
</evidence>
<dbReference type="EMBL" id="LVHF01000029">
    <property type="protein sequence ID" value="OAN13024.1"/>
    <property type="molecule type" value="Genomic_DNA"/>
</dbReference>
<comment type="caution">
    <text evidence="1">The sequence shown here is derived from an EMBL/GenBank/DDBJ whole genome shotgun (WGS) entry which is preliminary data.</text>
</comment>
<dbReference type="AlphaFoldDB" id="A0A178K8E9"/>
<dbReference type="Proteomes" id="UP000078503">
    <property type="component" value="Unassembled WGS sequence"/>
</dbReference>
<sequence>MKRALVLGVEHLMGASLCESLTQADWDVLGIVSSTDANAPILANLTLAELLPEDVDFLYQLAEEVDTVFFHQTYENTSNSTPFSLETIISLCERLRLQLVITSNYYDFSPNWLPSLAFWRKKQPIPVSIPAKLLERLEQASQRCEQIHLISLSHTLDCRNDEGYLGLLIKETADQLYIQSPGASHIQHKWTYLPDAANSIVNHLSKGTASEPALNISYYSGHEASIDDIARCLSLSSGKPVKVTPLPWLVMEVISLFSPLFRRFMHLRSIWEQGSIITTKGNANLTIKPDHTPLELALSNAWRNKITR</sequence>
<accession>A0A178K8E9</accession>
<protein>
    <recommendedName>
        <fullName evidence="3">NAD-dependent epimerase/dehydratase domain-containing protein</fullName>
    </recommendedName>
</protein>
<evidence type="ECO:0000313" key="2">
    <source>
        <dbReference type="Proteomes" id="UP000078503"/>
    </source>
</evidence>
<gene>
    <name evidence="1" type="ORF">A3K86_15265</name>
</gene>
<reference evidence="1 2" key="1">
    <citation type="submission" date="2016-03" db="EMBL/GenBank/DDBJ databases">
        <title>Photobacterium proteolyticum sp. nov. a protease producing bacterium isolated from ocean sediments of Laizhou Bay.</title>
        <authorList>
            <person name="Li Y."/>
        </authorList>
    </citation>
    <scope>NUCLEOTIDE SEQUENCE [LARGE SCALE GENOMIC DNA]</scope>
    <source>
        <strain evidence="1 2">R-40508</strain>
    </source>
</reference>
<evidence type="ECO:0000313" key="1">
    <source>
        <dbReference type="EMBL" id="OAN13024.1"/>
    </source>
</evidence>
<proteinExistence type="predicted"/>
<dbReference type="Gene3D" id="3.40.50.720">
    <property type="entry name" value="NAD(P)-binding Rossmann-like Domain"/>
    <property type="match status" value="1"/>
</dbReference>
<dbReference type="SUPFAM" id="SSF51735">
    <property type="entry name" value="NAD(P)-binding Rossmann-fold domains"/>
    <property type="match status" value="1"/>
</dbReference>
<name>A0A178K8E9_9GAMM</name>
<dbReference type="STRING" id="858640.A3K86_15265"/>
<dbReference type="RefSeq" id="WP_068332913.1">
    <property type="nucleotide sequence ID" value="NZ_LVHF01000029.1"/>
</dbReference>
<organism evidence="1 2">
    <name type="scientific">Photobacterium jeanii</name>
    <dbReference type="NCBI Taxonomy" id="858640"/>
    <lineage>
        <taxon>Bacteria</taxon>
        <taxon>Pseudomonadati</taxon>
        <taxon>Pseudomonadota</taxon>
        <taxon>Gammaproteobacteria</taxon>
        <taxon>Vibrionales</taxon>
        <taxon>Vibrionaceae</taxon>
        <taxon>Photobacterium</taxon>
    </lineage>
</organism>
<keyword evidence="2" id="KW-1185">Reference proteome</keyword>
<dbReference type="OrthoDB" id="112777at2"/>